<name>A0A1B2DG37_9BACL</name>
<keyword evidence="1 2" id="KW-0238">DNA-binding</keyword>
<dbReference type="InterPro" id="IPR001647">
    <property type="entry name" value="HTH_TetR"/>
</dbReference>
<feature type="domain" description="HTH tetR-type" evidence="3">
    <location>
        <begin position="13"/>
        <end position="73"/>
    </location>
</feature>
<dbReference type="SUPFAM" id="SSF46689">
    <property type="entry name" value="Homeodomain-like"/>
    <property type="match status" value="1"/>
</dbReference>
<dbReference type="InterPro" id="IPR009057">
    <property type="entry name" value="Homeodomain-like_sf"/>
</dbReference>
<dbReference type="InterPro" id="IPR050624">
    <property type="entry name" value="HTH-type_Tx_Regulator"/>
</dbReference>
<evidence type="ECO:0000259" key="3">
    <source>
        <dbReference type="PROSITE" id="PS50977"/>
    </source>
</evidence>
<dbReference type="Gene3D" id="1.10.357.10">
    <property type="entry name" value="Tetracycline Repressor, domain 2"/>
    <property type="match status" value="1"/>
</dbReference>
<dbReference type="EMBL" id="CP016808">
    <property type="protein sequence ID" value="ANY66666.1"/>
    <property type="molecule type" value="Genomic_DNA"/>
</dbReference>
<dbReference type="InterPro" id="IPR039532">
    <property type="entry name" value="TetR_C_Firmicutes"/>
</dbReference>
<sequence>MTTKSSKMDPRVIRTRQLIREAFLQLIQEYDLEKITVNRLAERATINRVTFYLHYRDIPDMLNQMADNMTTHIRNLLEDVADHSSSAKDEWPELVKLIQHFADHSASYKIMLGSRRLPIFTERLSVLMMDFIKSKIGNHNASSKTITPQIPNDIAAWYGSSAFLGTIVIWLRNDMPYTPAYLAKQLLLMAPFKSIADSS</sequence>
<accession>A0A1B2DG37</accession>
<dbReference type="Pfam" id="PF14278">
    <property type="entry name" value="TetR_C_8"/>
    <property type="match status" value="1"/>
</dbReference>
<proteinExistence type="predicted"/>
<dbReference type="PANTHER" id="PTHR43479:SF23">
    <property type="entry name" value="HTH TETR-TYPE DOMAIN-CONTAINING PROTEIN"/>
    <property type="match status" value="1"/>
</dbReference>
<dbReference type="RefSeq" id="WP_099517947.1">
    <property type="nucleotide sequence ID" value="NZ_CP016808.1"/>
</dbReference>
<feature type="DNA-binding region" description="H-T-H motif" evidence="2">
    <location>
        <begin position="36"/>
        <end position="55"/>
    </location>
</feature>
<organism evidence="4">
    <name type="scientific">Paenibacillus sp. BIHB 4019</name>
    <dbReference type="NCBI Taxonomy" id="1870819"/>
    <lineage>
        <taxon>Bacteria</taxon>
        <taxon>Bacillati</taxon>
        <taxon>Bacillota</taxon>
        <taxon>Bacilli</taxon>
        <taxon>Bacillales</taxon>
        <taxon>Paenibacillaceae</taxon>
        <taxon>Paenibacillus</taxon>
    </lineage>
</organism>
<evidence type="ECO:0000256" key="1">
    <source>
        <dbReference type="ARBA" id="ARBA00023125"/>
    </source>
</evidence>
<protein>
    <submittedName>
        <fullName evidence="4">TetR family transcriptional regulator</fullName>
    </submittedName>
</protein>
<evidence type="ECO:0000313" key="4">
    <source>
        <dbReference type="EMBL" id="ANY66666.1"/>
    </source>
</evidence>
<reference evidence="4" key="1">
    <citation type="submission" date="2016-08" db="EMBL/GenBank/DDBJ databases">
        <title>Complete Genome Seqeunce of Paenibacillus sp. BIHB 4019 from tea rhizoplane.</title>
        <authorList>
            <person name="Thakur R."/>
            <person name="Swarnkar M.K."/>
            <person name="Gulati A."/>
        </authorList>
    </citation>
    <scope>NUCLEOTIDE SEQUENCE [LARGE SCALE GENOMIC DNA]</scope>
    <source>
        <strain evidence="4">BIHB4019</strain>
    </source>
</reference>
<gene>
    <name evidence="4" type="ORF">BBD42_09480</name>
</gene>
<evidence type="ECO:0000256" key="2">
    <source>
        <dbReference type="PROSITE-ProRule" id="PRU00335"/>
    </source>
</evidence>
<dbReference type="GO" id="GO:0003677">
    <property type="term" value="F:DNA binding"/>
    <property type="evidence" value="ECO:0007669"/>
    <property type="project" value="UniProtKB-UniRule"/>
</dbReference>
<dbReference type="PANTHER" id="PTHR43479">
    <property type="entry name" value="ACREF/ENVCD OPERON REPRESSOR-RELATED"/>
    <property type="match status" value="1"/>
</dbReference>
<dbReference type="AlphaFoldDB" id="A0A1B2DG37"/>
<dbReference type="PROSITE" id="PS50977">
    <property type="entry name" value="HTH_TETR_2"/>
    <property type="match status" value="1"/>
</dbReference>